<dbReference type="AlphaFoldDB" id="A0A061QRA1"/>
<evidence type="ECO:0000313" key="2">
    <source>
        <dbReference type="EMBL" id="JAC63162.1"/>
    </source>
</evidence>
<keyword evidence="1" id="KW-1133">Transmembrane helix</keyword>
<reference evidence="2" key="1">
    <citation type="submission" date="2014-05" db="EMBL/GenBank/DDBJ databases">
        <title>The transcriptome of the halophilic microalga Tetraselmis sp. GSL018 isolated from the Great Salt Lake, Utah.</title>
        <authorList>
            <person name="Jinkerson R.E."/>
            <person name="D'Adamo S."/>
            <person name="Posewitz M.C."/>
        </authorList>
    </citation>
    <scope>NUCLEOTIDE SEQUENCE</scope>
    <source>
        <strain evidence="2">GSL018</strain>
    </source>
</reference>
<keyword evidence="1" id="KW-0472">Membrane</keyword>
<evidence type="ECO:0000256" key="1">
    <source>
        <dbReference type="SAM" id="Phobius"/>
    </source>
</evidence>
<feature type="non-terminal residue" evidence="2">
    <location>
        <position position="78"/>
    </location>
</feature>
<dbReference type="EMBL" id="GBEZ01023752">
    <property type="protein sequence ID" value="JAC63162.1"/>
    <property type="molecule type" value="Transcribed_RNA"/>
</dbReference>
<sequence>MAYSTVSVPEWNDFIQGANDIVRDEFGNSLFYNCNIRLAMAAVPCVILGSVGLGVFLYLFLQTGGFNNFLPGLLVTLG</sequence>
<accession>A0A061QRA1</accession>
<organism evidence="2">
    <name type="scientific">Tetraselmis sp. GSL018</name>
    <dbReference type="NCBI Taxonomy" id="582737"/>
    <lineage>
        <taxon>Eukaryota</taxon>
        <taxon>Viridiplantae</taxon>
        <taxon>Chlorophyta</taxon>
        <taxon>core chlorophytes</taxon>
        <taxon>Chlorodendrophyceae</taxon>
        <taxon>Chlorodendrales</taxon>
        <taxon>Chlorodendraceae</taxon>
        <taxon>Tetraselmis</taxon>
    </lineage>
</organism>
<protein>
    <submittedName>
        <fullName evidence="2">Uncharacterized protein</fullName>
    </submittedName>
</protein>
<proteinExistence type="predicted"/>
<keyword evidence="1" id="KW-0812">Transmembrane</keyword>
<gene>
    <name evidence="2" type="ORF">TSPGSL018_21329</name>
</gene>
<feature type="transmembrane region" description="Helical" evidence="1">
    <location>
        <begin position="38"/>
        <end position="61"/>
    </location>
</feature>
<name>A0A061QRA1_9CHLO</name>